<dbReference type="AlphaFoldDB" id="A0AAN8JUP2"/>
<dbReference type="PANTHER" id="PTHR47018">
    <property type="entry name" value="CXC DOMAIN-CONTAINING PROTEIN-RELATED"/>
    <property type="match status" value="1"/>
</dbReference>
<reference evidence="1 2" key="1">
    <citation type="submission" date="2024-01" db="EMBL/GenBank/DDBJ databases">
        <title>The genome of the rayed Mediterranean limpet Patella caerulea (Linnaeus, 1758).</title>
        <authorList>
            <person name="Anh-Thu Weber A."/>
            <person name="Halstead-Nussloch G."/>
        </authorList>
    </citation>
    <scope>NUCLEOTIDE SEQUENCE [LARGE SCALE GENOMIC DNA]</scope>
    <source>
        <strain evidence="1">AATW-2023a</strain>
        <tissue evidence="1">Whole specimen</tissue>
    </source>
</reference>
<keyword evidence="2" id="KW-1185">Reference proteome</keyword>
<sequence>MVKKTVVLREKGSDGINNASELRKDSIHTSAGQTVHQICQQEYYNKNIIIRDLKRKNEDAPTTGLNLHSRESPFRFSEHCIFCGRPATCSDKKRDSGIFPVRTADFQFSIECACSQRGDSWAQIVHSRIEFAQDLHALDATYHQVCSTNFRTGKKTAIRIPIIPRMKKTTPGRPIDSLKKEAFQEVIEYLKGNDDEQLTVSDLVERMRAIANEDSDVYSVKYMKNKLEDYFGNDIVITNINGKADVVTSRSTASNILHCFYEAPKLVDAEAEKLRIIKTAADLIKNDIKCRQTSMSFYPSPDDISSLEKNMAFVPESLCLLMGTIFSEKKTEMKIASIGQTIVQAARPRVLIAPLQIGLAVQMHHHFGPKFPIDSLNSHGFSSSYSEVKRFEMCAAQSQGTEIPGITSGHFVQYVADNADHNGRTLDGQNTFHGMGIIAAVTPGTKRKIPVPRCSTRASDVTNVGKIPIHFYKGTCGASLPFVYKELQDLRYTDPTWKLDLTLEDCTAHSFSYAYVVRNEAGSQPGHSSRKIICYVFTNDRHEGERHELYLFYP</sequence>
<evidence type="ECO:0000313" key="2">
    <source>
        <dbReference type="Proteomes" id="UP001347796"/>
    </source>
</evidence>
<protein>
    <submittedName>
        <fullName evidence="1">Uncharacterized protein</fullName>
    </submittedName>
</protein>
<accession>A0AAN8JUP2</accession>
<dbReference type="EMBL" id="JAZGQO010000007">
    <property type="protein sequence ID" value="KAK6181970.1"/>
    <property type="molecule type" value="Genomic_DNA"/>
</dbReference>
<proteinExistence type="predicted"/>
<dbReference type="Proteomes" id="UP001347796">
    <property type="component" value="Unassembled WGS sequence"/>
</dbReference>
<gene>
    <name evidence="1" type="ORF">SNE40_009745</name>
</gene>
<name>A0AAN8JUP2_PATCE</name>
<dbReference type="PANTHER" id="PTHR47018:SF4">
    <property type="match status" value="1"/>
</dbReference>
<organism evidence="1 2">
    <name type="scientific">Patella caerulea</name>
    <name type="common">Rayed Mediterranean limpet</name>
    <dbReference type="NCBI Taxonomy" id="87958"/>
    <lineage>
        <taxon>Eukaryota</taxon>
        <taxon>Metazoa</taxon>
        <taxon>Spiralia</taxon>
        <taxon>Lophotrochozoa</taxon>
        <taxon>Mollusca</taxon>
        <taxon>Gastropoda</taxon>
        <taxon>Patellogastropoda</taxon>
        <taxon>Patelloidea</taxon>
        <taxon>Patellidae</taxon>
        <taxon>Patella</taxon>
    </lineage>
</organism>
<comment type="caution">
    <text evidence="1">The sequence shown here is derived from an EMBL/GenBank/DDBJ whole genome shotgun (WGS) entry which is preliminary data.</text>
</comment>
<evidence type="ECO:0000313" key="1">
    <source>
        <dbReference type="EMBL" id="KAK6181970.1"/>
    </source>
</evidence>